<dbReference type="KEGG" id="gem:GM21_0790"/>
<dbReference type="eggNOG" id="COG1145">
    <property type="taxonomic scope" value="Bacteria"/>
</dbReference>
<dbReference type="AlphaFoldDB" id="C6E124"/>
<dbReference type="GO" id="GO:0046872">
    <property type="term" value="F:metal ion binding"/>
    <property type="evidence" value="ECO:0007669"/>
    <property type="project" value="UniProtKB-KW"/>
</dbReference>
<dbReference type="InterPro" id="IPR002500">
    <property type="entry name" value="PAPS_reduct_dom"/>
</dbReference>
<reference evidence="5" key="1">
    <citation type="submission" date="2009-07" db="EMBL/GenBank/DDBJ databases">
        <title>Complete sequence of Geobacter sp. M21.</title>
        <authorList>
            <consortium name="US DOE Joint Genome Institute"/>
            <person name="Lucas S."/>
            <person name="Copeland A."/>
            <person name="Lapidus A."/>
            <person name="Glavina del Rio T."/>
            <person name="Dalin E."/>
            <person name="Tice H."/>
            <person name="Bruce D."/>
            <person name="Goodwin L."/>
            <person name="Pitluck S."/>
            <person name="Saunders E."/>
            <person name="Brettin T."/>
            <person name="Detter J.C."/>
            <person name="Han C."/>
            <person name="Larimer F."/>
            <person name="Land M."/>
            <person name="Hauser L."/>
            <person name="Kyrpides N."/>
            <person name="Ovchinnikova G."/>
            <person name="Lovley D."/>
        </authorList>
    </citation>
    <scope>NUCLEOTIDE SEQUENCE [LARGE SCALE GENOMIC DNA]</scope>
    <source>
        <strain evidence="5">M21</strain>
    </source>
</reference>
<evidence type="ECO:0000256" key="2">
    <source>
        <dbReference type="ARBA" id="ARBA00023004"/>
    </source>
</evidence>
<dbReference type="STRING" id="443144.GM21_0790"/>
<dbReference type="PROSITE" id="PS51379">
    <property type="entry name" value="4FE4S_FER_2"/>
    <property type="match status" value="1"/>
</dbReference>
<dbReference type="SUPFAM" id="SSF54862">
    <property type="entry name" value="4Fe-4S ferredoxins"/>
    <property type="match status" value="1"/>
</dbReference>
<name>C6E124_GEOSM</name>
<dbReference type="EMBL" id="CP001661">
    <property type="protein sequence ID" value="ACT16864.1"/>
    <property type="molecule type" value="Genomic_DNA"/>
</dbReference>
<dbReference type="Pfam" id="PF01507">
    <property type="entry name" value="PAPS_reduct"/>
    <property type="match status" value="1"/>
</dbReference>
<evidence type="ECO:0000256" key="3">
    <source>
        <dbReference type="ARBA" id="ARBA00023014"/>
    </source>
</evidence>
<evidence type="ECO:0000256" key="1">
    <source>
        <dbReference type="ARBA" id="ARBA00022723"/>
    </source>
</evidence>
<dbReference type="OrthoDB" id="9772604at2"/>
<feature type="domain" description="4Fe-4S ferredoxin-type" evidence="4">
    <location>
        <begin position="451"/>
        <end position="481"/>
    </location>
</feature>
<protein>
    <submittedName>
        <fullName evidence="5">Phosphoadenosine phosphosulfate reductase</fullName>
    </submittedName>
</protein>
<dbReference type="InterPro" id="IPR017900">
    <property type="entry name" value="4Fe4S_Fe_S_CS"/>
</dbReference>
<sequence>MYSYEWDQRTRGYRLTTQTGKFVASEIRPVFAEELTLPGFEAQLVFDPSERLPLLWAKQNVYLYRGEEIARLNKTRYGKPLDIEWKGVLSGDVSHEGVKTRKKLKLVPVDVEAMVIKNSGIMTALVMDTLKRIKEMYDAYVGKCNAVYIGFSGGKDSVVLLDLCHKVLPLDVPVVFSDTDMELPDTYRVWEEIQNRYKGRPFLKVSAKTHALENWQLFGPPSQALRWCCSVHKSTPAILALKERLGERSIKTLAFVGVRGEESQRRSGYEDIGDGLKSQSQVNAMPILAWSAHELWLYIFEHDLVVNEAYRKGLPRVGCLMCPMSTDRQNDMIRMNFPEEVAPFADAVRSTIDREFTSEDDADAFVYEGGWYARKSGVSLRQVIGEPGVERKNDRVIYEYPLEAELALKEWLKAIGKVEGAELSFREDGQRGLLECIWANGRVEKSVSKWLAYAVHKAIACAGCNACDAECPTGALRLEKDTSSEKTKIFIDEVTCVNCMRCFAPDDGCWRYYSKRYAGGKTMNISGINKYMTFGLKPEWIEVLANEGPNFRQTTALGSRMVPAAVTWFREAGLIGDSTAITTTQLLMVGKQRGFSDLLFWQILWFRLANVSPLVKWYICNTDFNTIYPIKQIDETLAQSVGSASVRKGALQSLCQLIKSSPLGEGDGALIEAEMKGRIVEKLMRRSRSVDPLVVLYGLYVMAEKAGRGAFTVRQMMATEFDGEVVSPLATFGISPEEFKKQCMGLAAVYPGFISCSFTLGLDEVRLFPETKNRDDVIGLILQK</sequence>
<proteinExistence type="predicted"/>
<evidence type="ECO:0000259" key="4">
    <source>
        <dbReference type="PROSITE" id="PS51379"/>
    </source>
</evidence>
<keyword evidence="1" id="KW-0479">Metal-binding</keyword>
<dbReference type="GO" id="GO:0051536">
    <property type="term" value="F:iron-sulfur cluster binding"/>
    <property type="evidence" value="ECO:0007669"/>
    <property type="project" value="UniProtKB-KW"/>
</dbReference>
<dbReference type="HOGENOM" id="CLU_340877_0_0_7"/>
<organism evidence="5">
    <name type="scientific">Geobacter sp. (strain M21)</name>
    <dbReference type="NCBI Taxonomy" id="443144"/>
    <lineage>
        <taxon>Bacteria</taxon>
        <taxon>Pseudomonadati</taxon>
        <taxon>Thermodesulfobacteriota</taxon>
        <taxon>Desulfuromonadia</taxon>
        <taxon>Geobacterales</taxon>
        <taxon>Geobacteraceae</taxon>
        <taxon>Geobacter</taxon>
    </lineage>
</organism>
<dbReference type="eggNOG" id="COG0175">
    <property type="taxonomic scope" value="Bacteria"/>
</dbReference>
<dbReference type="Gene3D" id="3.30.70.20">
    <property type="match status" value="1"/>
</dbReference>
<evidence type="ECO:0000313" key="5">
    <source>
        <dbReference type="EMBL" id="ACT16864.1"/>
    </source>
</evidence>
<dbReference type="PANTHER" id="PTHR43196">
    <property type="entry name" value="SULFATE ADENYLYLTRANSFERASE SUBUNIT 2"/>
    <property type="match status" value="1"/>
</dbReference>
<dbReference type="Gene3D" id="3.40.50.620">
    <property type="entry name" value="HUPs"/>
    <property type="match status" value="1"/>
</dbReference>
<gene>
    <name evidence="5" type="ordered locus">GM21_0790</name>
</gene>
<dbReference type="PROSITE" id="PS00198">
    <property type="entry name" value="4FE4S_FER_1"/>
    <property type="match status" value="1"/>
</dbReference>
<keyword evidence="2" id="KW-0408">Iron</keyword>
<dbReference type="SUPFAM" id="SSF52402">
    <property type="entry name" value="Adenine nucleotide alpha hydrolases-like"/>
    <property type="match status" value="1"/>
</dbReference>
<accession>C6E124</accession>
<dbReference type="InterPro" id="IPR017896">
    <property type="entry name" value="4Fe4S_Fe-S-bd"/>
</dbReference>
<dbReference type="InterPro" id="IPR050128">
    <property type="entry name" value="Sulfate_adenylyltrnsfr_sub2"/>
</dbReference>
<dbReference type="InterPro" id="IPR014729">
    <property type="entry name" value="Rossmann-like_a/b/a_fold"/>
</dbReference>
<dbReference type="GO" id="GO:0003824">
    <property type="term" value="F:catalytic activity"/>
    <property type="evidence" value="ECO:0007669"/>
    <property type="project" value="InterPro"/>
</dbReference>
<dbReference type="PANTHER" id="PTHR43196:SF2">
    <property type="entry name" value="PHOSPHOADENOSINE PHOSPHOSULFATE REDUCTASE"/>
    <property type="match status" value="1"/>
</dbReference>
<dbReference type="Pfam" id="PF12838">
    <property type="entry name" value="Fer4_7"/>
    <property type="match status" value="1"/>
</dbReference>
<keyword evidence="3" id="KW-0411">Iron-sulfur</keyword>